<dbReference type="GO" id="GO:0016301">
    <property type="term" value="F:kinase activity"/>
    <property type="evidence" value="ECO:0007669"/>
    <property type="project" value="UniProtKB-KW"/>
</dbReference>
<evidence type="ECO:0000256" key="1">
    <source>
        <dbReference type="SAM" id="Coils"/>
    </source>
</evidence>
<name>A0ABT8C4C2_9BACT</name>
<dbReference type="PANTHER" id="PTHR34220">
    <property type="entry name" value="SENSOR HISTIDINE KINASE YPDA"/>
    <property type="match status" value="1"/>
</dbReference>
<feature type="domain" description="Signal transduction histidine kinase internal region" evidence="3">
    <location>
        <begin position="158"/>
        <end position="236"/>
    </location>
</feature>
<evidence type="ECO:0000259" key="3">
    <source>
        <dbReference type="Pfam" id="PF06580"/>
    </source>
</evidence>
<dbReference type="Gene3D" id="3.30.565.10">
    <property type="entry name" value="Histidine kinase-like ATPase, C-terminal domain"/>
    <property type="match status" value="1"/>
</dbReference>
<dbReference type="InterPro" id="IPR036890">
    <property type="entry name" value="HATPase_C_sf"/>
</dbReference>
<accession>A0ABT8C4C2</accession>
<feature type="transmembrane region" description="Helical" evidence="2">
    <location>
        <begin position="83"/>
        <end position="105"/>
    </location>
</feature>
<keyword evidence="1" id="KW-0175">Coiled coil</keyword>
<dbReference type="Pfam" id="PF06580">
    <property type="entry name" value="His_kinase"/>
    <property type="match status" value="1"/>
</dbReference>
<sequence>MRPAFSFIQKYQSTLLHVLTWSIFFLLPVILDQGYGGRRPRSAQETDFLYLNTLTNFFWVILFYLNTRVLIPNLLYKRKFAGFLLIQLLLFGVILFFHRILFSILLADLSFSFYRSALYNGIPFVFILMAAIAFKSVSDKIKSDLVASEKQRENLKTELAFLRSQINPHFFLNVINNTVALARMKSEALEPTLLKLSSLVKYMFYETDEEKVLLKSELDYLRGYIDLQKQRIGDRLNLITDLNPTEDWHAIEPMLLIPFVENAFKHGTGLIPEPAIHISLKTSGNDLHFTVKNKYTLAEETRDSGSGIDLANVKRRLELLYGDKQHLSIQKSDGWYTVNLKLTLTP</sequence>
<gene>
    <name evidence="4" type="ORF">QWZ15_05260</name>
</gene>
<dbReference type="RefSeq" id="WP_163384110.1">
    <property type="nucleotide sequence ID" value="NZ_JAUFQS010000004.1"/>
</dbReference>
<organism evidence="4 5">
    <name type="scientific">Cyclobacterium jeungdonense</name>
    <dbReference type="NCBI Taxonomy" id="708087"/>
    <lineage>
        <taxon>Bacteria</taxon>
        <taxon>Pseudomonadati</taxon>
        <taxon>Bacteroidota</taxon>
        <taxon>Cytophagia</taxon>
        <taxon>Cytophagales</taxon>
        <taxon>Cyclobacteriaceae</taxon>
        <taxon>Cyclobacterium</taxon>
    </lineage>
</organism>
<feature type="transmembrane region" description="Helical" evidence="2">
    <location>
        <begin position="51"/>
        <end position="71"/>
    </location>
</feature>
<keyword evidence="2" id="KW-0472">Membrane</keyword>
<keyword evidence="2" id="KW-1133">Transmembrane helix</keyword>
<dbReference type="EMBL" id="JAUFQS010000004">
    <property type="protein sequence ID" value="MDN3687227.1"/>
    <property type="molecule type" value="Genomic_DNA"/>
</dbReference>
<dbReference type="InterPro" id="IPR050640">
    <property type="entry name" value="Bact_2-comp_sensor_kinase"/>
</dbReference>
<protein>
    <submittedName>
        <fullName evidence="4">Histidine kinase</fullName>
    </submittedName>
</protein>
<feature type="transmembrane region" description="Helical" evidence="2">
    <location>
        <begin position="117"/>
        <end position="134"/>
    </location>
</feature>
<dbReference type="SUPFAM" id="SSF55874">
    <property type="entry name" value="ATPase domain of HSP90 chaperone/DNA topoisomerase II/histidine kinase"/>
    <property type="match status" value="1"/>
</dbReference>
<evidence type="ECO:0000313" key="4">
    <source>
        <dbReference type="EMBL" id="MDN3687227.1"/>
    </source>
</evidence>
<reference evidence="5" key="1">
    <citation type="journal article" date="2019" name="Int. J. Syst. Evol. Microbiol.">
        <title>The Global Catalogue of Microorganisms (GCM) 10K type strain sequencing project: providing services to taxonomists for standard genome sequencing and annotation.</title>
        <authorList>
            <consortium name="The Broad Institute Genomics Platform"/>
            <consortium name="The Broad Institute Genome Sequencing Center for Infectious Disease"/>
            <person name="Wu L."/>
            <person name="Ma J."/>
        </authorList>
    </citation>
    <scope>NUCLEOTIDE SEQUENCE [LARGE SCALE GENOMIC DNA]</scope>
    <source>
        <strain evidence="5">CECT 7706</strain>
    </source>
</reference>
<dbReference type="InterPro" id="IPR010559">
    <property type="entry name" value="Sig_transdc_His_kin_internal"/>
</dbReference>
<keyword evidence="2" id="KW-0812">Transmembrane</keyword>
<dbReference type="PANTHER" id="PTHR34220:SF7">
    <property type="entry name" value="SENSOR HISTIDINE KINASE YPDA"/>
    <property type="match status" value="1"/>
</dbReference>
<evidence type="ECO:0000256" key="2">
    <source>
        <dbReference type="SAM" id="Phobius"/>
    </source>
</evidence>
<dbReference type="Proteomes" id="UP001236663">
    <property type="component" value="Unassembled WGS sequence"/>
</dbReference>
<comment type="caution">
    <text evidence="4">The sequence shown here is derived from an EMBL/GenBank/DDBJ whole genome shotgun (WGS) entry which is preliminary data.</text>
</comment>
<proteinExistence type="predicted"/>
<feature type="coiled-coil region" evidence="1">
    <location>
        <begin position="138"/>
        <end position="165"/>
    </location>
</feature>
<keyword evidence="5" id="KW-1185">Reference proteome</keyword>
<keyword evidence="4" id="KW-0418">Kinase</keyword>
<evidence type="ECO:0000313" key="5">
    <source>
        <dbReference type="Proteomes" id="UP001236663"/>
    </source>
</evidence>
<keyword evidence="4" id="KW-0808">Transferase</keyword>
<feature type="transmembrane region" description="Helical" evidence="2">
    <location>
        <begin position="12"/>
        <end position="31"/>
    </location>
</feature>